<dbReference type="InterPro" id="IPR019861">
    <property type="entry name" value="PorP/SprF_Bacteroidetes"/>
</dbReference>
<proteinExistence type="predicted"/>
<comment type="caution">
    <text evidence="2">The sequence shown here is derived from an EMBL/GenBank/DDBJ whole genome shotgun (WGS) entry which is preliminary data.</text>
</comment>
<evidence type="ECO:0000313" key="2">
    <source>
        <dbReference type="EMBL" id="MCW1148622.1"/>
    </source>
</evidence>
<dbReference type="RefSeq" id="WP_264369345.1">
    <property type="nucleotide sequence ID" value="NZ_JAPCIO010000006.1"/>
</dbReference>
<feature type="signal peptide" evidence="1">
    <location>
        <begin position="1"/>
        <end position="23"/>
    </location>
</feature>
<dbReference type="EMBL" id="JAPCIO010000006">
    <property type="protein sequence ID" value="MCW1148622.1"/>
    <property type="molecule type" value="Genomic_DNA"/>
</dbReference>
<dbReference type="Proteomes" id="UP001165677">
    <property type="component" value="Unassembled WGS sequence"/>
</dbReference>
<name>A0ABT3EJ77_9FLAO</name>
<dbReference type="NCBIfam" id="TIGR03519">
    <property type="entry name" value="T9SS_PorP_fam"/>
    <property type="match status" value="1"/>
</dbReference>
<gene>
    <name evidence="2" type="ORF">OJ995_10350</name>
</gene>
<reference evidence="2" key="1">
    <citation type="submission" date="2022-10" db="EMBL/GenBank/DDBJ databases">
        <title>Flavobacterium sp. nov., a bacterium isolated from lake sediment.</title>
        <authorList>
            <person name="Qu J.-H."/>
        </authorList>
    </citation>
    <scope>NUCLEOTIDE SEQUENCE</scope>
    <source>
        <strain evidence="2">TH16-21</strain>
    </source>
</reference>
<evidence type="ECO:0000256" key="1">
    <source>
        <dbReference type="SAM" id="SignalP"/>
    </source>
</evidence>
<feature type="chain" id="PRO_5046350013" evidence="1">
    <location>
        <begin position="24"/>
        <end position="307"/>
    </location>
</feature>
<keyword evidence="3" id="KW-1185">Reference proteome</keyword>
<protein>
    <submittedName>
        <fullName evidence="2">Type IX secretion system membrane protein PorP/SprF</fullName>
    </submittedName>
</protein>
<keyword evidence="1" id="KW-0732">Signal</keyword>
<dbReference type="Pfam" id="PF11751">
    <property type="entry name" value="PorP_SprF"/>
    <property type="match status" value="1"/>
</dbReference>
<accession>A0ABT3EJ77</accession>
<sequence>MVNKIKKLSFLVLLLSTTLEINAQQDAQFTQYMYNTVGINPGYAGSRDVLSIMGLYRTQWVGLEGAPDTGTFALHSPISERIGMGFSVISDKIGPSTESTISVDVSYHIPLNETYRLFFGIKGTAGLLNIDYTKLSIYNPDDSYFAYNVDNQFSPNVGAGLYLHSDKGYIGLSTPFMLATKHYNEDDNTVAKEKMHYYLIGGHVFQLNENLKFKPAFLTKMVVGAPLQVDLSANFLLYEKFTLGAAYRWDAAVSALAGFQITKGLFAGYAYDMDTTKLGGFNSGSHEIFLRFELFSNLSNVVSPRFF</sequence>
<organism evidence="2 3">
    <name type="scientific">Flavobacterium lacisediminis</name>
    <dbReference type="NCBI Taxonomy" id="2989705"/>
    <lineage>
        <taxon>Bacteria</taxon>
        <taxon>Pseudomonadati</taxon>
        <taxon>Bacteroidota</taxon>
        <taxon>Flavobacteriia</taxon>
        <taxon>Flavobacteriales</taxon>
        <taxon>Flavobacteriaceae</taxon>
        <taxon>Flavobacterium</taxon>
    </lineage>
</organism>
<evidence type="ECO:0000313" key="3">
    <source>
        <dbReference type="Proteomes" id="UP001165677"/>
    </source>
</evidence>